<dbReference type="Proteomes" id="UP001281656">
    <property type="component" value="Unassembled WGS sequence"/>
</dbReference>
<dbReference type="EMBL" id="JARUJP010000008">
    <property type="protein sequence ID" value="MDW8801239.1"/>
    <property type="molecule type" value="Genomic_DNA"/>
</dbReference>
<keyword evidence="5" id="KW-0560">Oxidoreductase</keyword>
<evidence type="ECO:0000256" key="3">
    <source>
        <dbReference type="ARBA" id="ARBA00022630"/>
    </source>
</evidence>
<accession>A0ABU4JTH6</accession>
<sequence>MNAIVENIKNRRSIRRYLPEQIRDEELNTIIEAGIYAPTAHNEQPWHFTVIQNKELLDHISITTKGFMTNCGVDWIEKMGTNEKLHLFYNAPTVIIVSGKKEAYSSLTDCSAAIENMMLAAESLNIGSCWIGLVSFFFEQEEEMKKLNIPEGYTPYYAVTFGYKQVRPTRIPERNRDVVTYIK</sequence>
<keyword evidence="3" id="KW-0285">Flavoprotein</keyword>
<dbReference type="Pfam" id="PF00881">
    <property type="entry name" value="Nitroreductase"/>
    <property type="match status" value="1"/>
</dbReference>
<dbReference type="Gene3D" id="3.40.109.10">
    <property type="entry name" value="NADH Oxidase"/>
    <property type="match status" value="1"/>
</dbReference>
<comment type="cofactor">
    <cofactor evidence="1">
        <name>FMN</name>
        <dbReference type="ChEBI" id="CHEBI:58210"/>
    </cofactor>
</comment>
<evidence type="ECO:0000256" key="2">
    <source>
        <dbReference type="ARBA" id="ARBA00007118"/>
    </source>
</evidence>
<dbReference type="PANTHER" id="PTHR43673">
    <property type="entry name" value="NAD(P)H NITROREDUCTASE YDGI-RELATED"/>
    <property type="match status" value="1"/>
</dbReference>
<protein>
    <submittedName>
        <fullName evidence="7">Nitroreductase family protein</fullName>
    </submittedName>
</protein>
<dbReference type="RefSeq" id="WP_318797884.1">
    <property type="nucleotide sequence ID" value="NZ_JARUJP010000008.1"/>
</dbReference>
<name>A0ABU4JTH6_9CLOT</name>
<keyword evidence="8" id="KW-1185">Reference proteome</keyword>
<evidence type="ECO:0000256" key="4">
    <source>
        <dbReference type="ARBA" id="ARBA00022643"/>
    </source>
</evidence>
<evidence type="ECO:0000313" key="7">
    <source>
        <dbReference type="EMBL" id="MDW8801239.1"/>
    </source>
</evidence>
<dbReference type="InterPro" id="IPR029479">
    <property type="entry name" value="Nitroreductase"/>
</dbReference>
<evidence type="ECO:0000256" key="1">
    <source>
        <dbReference type="ARBA" id="ARBA00001917"/>
    </source>
</evidence>
<comment type="caution">
    <text evidence="7">The sequence shown here is derived from an EMBL/GenBank/DDBJ whole genome shotgun (WGS) entry which is preliminary data.</text>
</comment>
<evidence type="ECO:0000256" key="5">
    <source>
        <dbReference type="ARBA" id="ARBA00023002"/>
    </source>
</evidence>
<evidence type="ECO:0000313" key="8">
    <source>
        <dbReference type="Proteomes" id="UP001281656"/>
    </source>
</evidence>
<feature type="domain" description="Nitroreductase" evidence="6">
    <location>
        <begin position="8"/>
        <end position="163"/>
    </location>
</feature>
<dbReference type="InterPro" id="IPR000415">
    <property type="entry name" value="Nitroreductase-like"/>
</dbReference>
<reference evidence="7 8" key="1">
    <citation type="submission" date="2023-04" db="EMBL/GenBank/DDBJ databases">
        <title>Clostridium tannerae sp. nov., isolated from the fecal material of an alpaca.</title>
        <authorList>
            <person name="Miller S."/>
            <person name="Hendry M."/>
            <person name="King J."/>
            <person name="Sankaranarayanan K."/>
            <person name="Lawson P.A."/>
        </authorList>
    </citation>
    <scope>NUCLEOTIDE SEQUENCE [LARGE SCALE GENOMIC DNA]</scope>
    <source>
        <strain evidence="7 8">A1-XYC3</strain>
    </source>
</reference>
<organism evidence="7 8">
    <name type="scientific">Clostridium tanneri</name>
    <dbReference type="NCBI Taxonomy" id="3037988"/>
    <lineage>
        <taxon>Bacteria</taxon>
        <taxon>Bacillati</taxon>
        <taxon>Bacillota</taxon>
        <taxon>Clostridia</taxon>
        <taxon>Eubacteriales</taxon>
        <taxon>Clostridiaceae</taxon>
        <taxon>Clostridium</taxon>
    </lineage>
</organism>
<dbReference type="PANTHER" id="PTHR43673:SF2">
    <property type="entry name" value="NITROREDUCTASE"/>
    <property type="match status" value="1"/>
</dbReference>
<dbReference type="SUPFAM" id="SSF55469">
    <property type="entry name" value="FMN-dependent nitroreductase-like"/>
    <property type="match status" value="1"/>
</dbReference>
<comment type="similarity">
    <text evidence="2">Belongs to the nitroreductase family.</text>
</comment>
<keyword evidence="4" id="KW-0288">FMN</keyword>
<gene>
    <name evidence="7" type="ORF">P8V03_08720</name>
</gene>
<proteinExistence type="inferred from homology"/>
<evidence type="ECO:0000259" key="6">
    <source>
        <dbReference type="Pfam" id="PF00881"/>
    </source>
</evidence>